<dbReference type="AlphaFoldDB" id="A0A131ZZ63"/>
<sequence>MTRKNQSKMLQQSLMTKKN</sequence>
<evidence type="ECO:0000313" key="1">
    <source>
        <dbReference type="EMBL" id="KPM03947.1"/>
    </source>
</evidence>
<protein>
    <submittedName>
        <fullName evidence="1">Uncharacterized protein</fullName>
    </submittedName>
</protein>
<dbReference type="VEuPathDB" id="VectorBase:SSCA006862"/>
<proteinExistence type="predicted"/>
<organism evidence="1 2">
    <name type="scientific">Sarcoptes scabiei</name>
    <name type="common">Itch mite</name>
    <name type="synonym">Acarus scabiei</name>
    <dbReference type="NCBI Taxonomy" id="52283"/>
    <lineage>
        <taxon>Eukaryota</taxon>
        <taxon>Metazoa</taxon>
        <taxon>Ecdysozoa</taxon>
        <taxon>Arthropoda</taxon>
        <taxon>Chelicerata</taxon>
        <taxon>Arachnida</taxon>
        <taxon>Acari</taxon>
        <taxon>Acariformes</taxon>
        <taxon>Sarcoptiformes</taxon>
        <taxon>Astigmata</taxon>
        <taxon>Psoroptidia</taxon>
        <taxon>Sarcoptoidea</taxon>
        <taxon>Sarcoptidae</taxon>
        <taxon>Sarcoptinae</taxon>
        <taxon>Sarcoptes</taxon>
    </lineage>
</organism>
<dbReference type="Proteomes" id="UP000616769">
    <property type="component" value="Unassembled WGS sequence"/>
</dbReference>
<accession>A0A131ZZ63</accession>
<evidence type="ECO:0000313" key="2">
    <source>
        <dbReference type="Proteomes" id="UP000616769"/>
    </source>
</evidence>
<comment type="caution">
    <text evidence="1">The sequence shown here is derived from an EMBL/GenBank/DDBJ whole genome shotgun (WGS) entry which is preliminary data.</text>
</comment>
<gene>
    <name evidence="1" type="ORF">QR98_0023860</name>
</gene>
<name>A0A131ZZ63_SARSC</name>
<dbReference type="EMBL" id="JXLN01006717">
    <property type="protein sequence ID" value="KPM03947.1"/>
    <property type="molecule type" value="Genomic_DNA"/>
</dbReference>
<reference evidence="1 2" key="1">
    <citation type="journal article" date="2015" name="Parasit. Vectors">
        <title>Draft genome of the scabies mite.</title>
        <authorList>
            <person name="Rider S.D.Jr."/>
            <person name="Morgan M.S."/>
            <person name="Arlian L.G."/>
        </authorList>
    </citation>
    <scope>NUCLEOTIDE SEQUENCE [LARGE SCALE GENOMIC DNA]</scope>
    <source>
        <strain evidence="1">Arlian Lab</strain>
    </source>
</reference>